<dbReference type="AlphaFoldDB" id="A0A8J8T090"/>
<organism evidence="1 2">
    <name type="scientific">Halteria grandinella</name>
    <dbReference type="NCBI Taxonomy" id="5974"/>
    <lineage>
        <taxon>Eukaryota</taxon>
        <taxon>Sar</taxon>
        <taxon>Alveolata</taxon>
        <taxon>Ciliophora</taxon>
        <taxon>Intramacronucleata</taxon>
        <taxon>Spirotrichea</taxon>
        <taxon>Stichotrichia</taxon>
        <taxon>Sporadotrichida</taxon>
        <taxon>Halteriidae</taxon>
        <taxon>Halteria</taxon>
    </lineage>
</organism>
<sequence>MDKQQQLRRSRQQLHKCISAFSIKNVVTSWHFPTFAAPPHKVKSRSLSNHLQIQALYQEKRRKERKQIQASNSSHALVFVEQRQQITPLQSHRSNICTLNIPKQQGYSTTKHVRHKPIQDSAPVDQFEELESVILDERFIMSGIETDENGSPRESYQNIPIRRKIKLQSMGQAPVILQPPPIKKIVFNIKKQHTDSQQIAIQLPPPPPKIKLKRSGEFNNYLEKYGGDVDQTIIKSRNTLTNRNILYKSESGLHVVSKSSTNFNKPKSYFNIIKRDAQPRKVEERYFQNRYYANNFVGTPLMHQIMKTKNLTLSTLVKDF</sequence>
<evidence type="ECO:0000313" key="2">
    <source>
        <dbReference type="Proteomes" id="UP000785679"/>
    </source>
</evidence>
<accession>A0A8J8T090</accession>
<comment type="caution">
    <text evidence="1">The sequence shown here is derived from an EMBL/GenBank/DDBJ whole genome shotgun (WGS) entry which is preliminary data.</text>
</comment>
<proteinExistence type="predicted"/>
<name>A0A8J8T090_HALGN</name>
<keyword evidence="2" id="KW-1185">Reference proteome</keyword>
<dbReference type="Proteomes" id="UP000785679">
    <property type="component" value="Unassembled WGS sequence"/>
</dbReference>
<gene>
    <name evidence="1" type="ORF">FGO68_gene10273</name>
</gene>
<evidence type="ECO:0000313" key="1">
    <source>
        <dbReference type="EMBL" id="TNV76803.1"/>
    </source>
</evidence>
<dbReference type="EMBL" id="RRYP01012935">
    <property type="protein sequence ID" value="TNV76803.1"/>
    <property type="molecule type" value="Genomic_DNA"/>
</dbReference>
<reference evidence="1" key="1">
    <citation type="submission" date="2019-06" db="EMBL/GenBank/DDBJ databases">
        <authorList>
            <person name="Zheng W."/>
        </authorList>
    </citation>
    <scope>NUCLEOTIDE SEQUENCE</scope>
    <source>
        <strain evidence="1">QDHG01</strain>
    </source>
</reference>
<protein>
    <submittedName>
        <fullName evidence="1">Uncharacterized protein</fullName>
    </submittedName>
</protein>